<dbReference type="PROSITE" id="PS51257">
    <property type="entry name" value="PROKAR_LIPOPROTEIN"/>
    <property type="match status" value="1"/>
</dbReference>
<reference evidence="3 4" key="1">
    <citation type="submission" date="2019-06" db="EMBL/GenBank/DDBJ databases">
        <title>Draft genome of Aliikangiella marina GYP-15.</title>
        <authorList>
            <person name="Wang G."/>
        </authorList>
    </citation>
    <scope>NUCLEOTIDE SEQUENCE [LARGE SCALE GENOMIC DNA]</scope>
    <source>
        <strain evidence="3 4">GYP-15</strain>
    </source>
</reference>
<organism evidence="3 4">
    <name type="scientific">Aliikangiella marina</name>
    <dbReference type="NCBI Taxonomy" id="1712262"/>
    <lineage>
        <taxon>Bacteria</taxon>
        <taxon>Pseudomonadati</taxon>
        <taxon>Pseudomonadota</taxon>
        <taxon>Gammaproteobacteria</taxon>
        <taxon>Oceanospirillales</taxon>
        <taxon>Pleioneaceae</taxon>
        <taxon>Aliikangiella</taxon>
    </lineage>
</organism>
<dbReference type="Pfam" id="PF10973">
    <property type="entry name" value="DUF2799"/>
    <property type="match status" value="1"/>
</dbReference>
<dbReference type="InterPro" id="IPR021242">
    <property type="entry name" value="DUF2799"/>
</dbReference>
<dbReference type="OrthoDB" id="5917215at2"/>
<dbReference type="RefSeq" id="WP_142887942.1">
    <property type="nucleotide sequence ID" value="NZ_VIKR01000001.1"/>
</dbReference>
<feature type="coiled-coil region" evidence="1">
    <location>
        <begin position="128"/>
        <end position="193"/>
    </location>
</feature>
<name>A0A545TH80_9GAMM</name>
<proteinExistence type="predicted"/>
<dbReference type="EMBL" id="VIKR01000001">
    <property type="protein sequence ID" value="TQV76582.1"/>
    <property type="molecule type" value="Genomic_DNA"/>
</dbReference>
<keyword evidence="4" id="KW-1185">Reference proteome</keyword>
<keyword evidence="2" id="KW-0732">Signal</keyword>
<evidence type="ECO:0000256" key="2">
    <source>
        <dbReference type="SAM" id="SignalP"/>
    </source>
</evidence>
<evidence type="ECO:0000313" key="4">
    <source>
        <dbReference type="Proteomes" id="UP000317839"/>
    </source>
</evidence>
<dbReference type="Proteomes" id="UP000317839">
    <property type="component" value="Unassembled WGS sequence"/>
</dbReference>
<accession>A0A545TH80</accession>
<protein>
    <submittedName>
        <fullName evidence="3">DUF2799 domain-containing protein</fullName>
    </submittedName>
</protein>
<evidence type="ECO:0000313" key="3">
    <source>
        <dbReference type="EMBL" id="TQV76582.1"/>
    </source>
</evidence>
<feature type="signal peptide" evidence="2">
    <location>
        <begin position="1"/>
        <end position="24"/>
    </location>
</feature>
<gene>
    <name evidence="3" type="ORF">FLL45_01085</name>
</gene>
<comment type="caution">
    <text evidence="3">The sequence shown here is derived from an EMBL/GenBank/DDBJ whole genome shotgun (WGS) entry which is preliminary data.</text>
</comment>
<keyword evidence="1" id="KW-0175">Coiled coil</keyword>
<feature type="chain" id="PRO_5022128222" evidence="2">
    <location>
        <begin position="25"/>
        <end position="209"/>
    </location>
</feature>
<dbReference type="AlphaFoldDB" id="A0A545TH80"/>
<sequence>MKSFYYFCITVSLALLLVTLSGCATLSKSECLTADWQIIGLEDGANGRPTSYIGNHRSACADYGVKPDLNAYLAGHKNGVRQYCSYQTGYNLGERGSSYNKVCPKAQYSQFAAGYERGRTAFQLKSEARELKNSFDSLLNRLADIEALIDSNEALIIADTTPPERRKLLLDEVKDLNSEAAEIKLELPGLEEALYQAELRYERYISRQK</sequence>
<evidence type="ECO:0000256" key="1">
    <source>
        <dbReference type="SAM" id="Coils"/>
    </source>
</evidence>